<feature type="transmembrane region" description="Helical" evidence="8">
    <location>
        <begin position="299"/>
        <end position="324"/>
    </location>
</feature>
<keyword evidence="5 8" id="KW-1133">Transmembrane helix</keyword>
<feature type="transmembrane region" description="Helical" evidence="8">
    <location>
        <begin position="172"/>
        <end position="197"/>
    </location>
</feature>
<sequence>MKTPSHPDISSADDKARKDDGAELDRVQSLKPGLVMPAGAVEHHEANLKRSLAQRHLMMMVIGGVIGPGYFVGMGNGLSGAGPAGLLLCFAVVGTVLWAVMQSLGELGAFIPVSGSFVHYAARFIDPAVGFSLGWNYWFLRAGIVMAEYMCSRSGFMAFQFLGIGSFGDAEFWLALVKVIAIAVFFLCAILITTGVIGDQKIGFKYYHDPGAFADGPKGVFKIFAFAALQYSGSEMVGFTAGESRNPARHVPKAVRSVLWRIVFIFLGGIFFLTLTVPYDDENLLSGSSKTARSPFVIAFTRVGAIAGAHAVNAVIVITILSAVNSALYVGSRTLVGLASQGQAPKVFAWTNNKGVPVYSLIFMNLIGFLSLLNLSSGAGKLYTWIVSMTGVATFLTWTCICLSQIRFRQVMHQQGVSEQVLSFKTSRWVSWFGLCANLFFVVFQGWTSFAPWNVESFFMNYVIIIVFVLLYAGWKIRHKTRLVNPKEADLLSYRRDLLSDSSLGGDQEASSR</sequence>
<dbReference type="PANTHER" id="PTHR43341">
    <property type="entry name" value="AMINO ACID PERMEASE"/>
    <property type="match status" value="1"/>
</dbReference>
<name>A0A8H4XLT4_9HYPO</name>
<evidence type="ECO:0000256" key="2">
    <source>
        <dbReference type="ARBA" id="ARBA00022448"/>
    </source>
</evidence>
<organism evidence="10 11">
    <name type="scientific">Fusarium zealandicum</name>
    <dbReference type="NCBI Taxonomy" id="1053134"/>
    <lineage>
        <taxon>Eukaryota</taxon>
        <taxon>Fungi</taxon>
        <taxon>Dikarya</taxon>
        <taxon>Ascomycota</taxon>
        <taxon>Pezizomycotina</taxon>
        <taxon>Sordariomycetes</taxon>
        <taxon>Hypocreomycetidae</taxon>
        <taxon>Hypocreales</taxon>
        <taxon>Nectriaceae</taxon>
        <taxon>Fusarium</taxon>
        <taxon>Fusarium staphyleae species complex</taxon>
    </lineage>
</organism>
<feature type="transmembrane region" description="Helical" evidence="8">
    <location>
        <begin position="356"/>
        <end position="376"/>
    </location>
</feature>
<keyword evidence="4" id="KW-0029">Amino-acid transport</keyword>
<dbReference type="GO" id="GO:0015171">
    <property type="term" value="F:amino acid transmembrane transporter activity"/>
    <property type="evidence" value="ECO:0007669"/>
    <property type="project" value="TreeGrafter"/>
</dbReference>
<evidence type="ECO:0000256" key="3">
    <source>
        <dbReference type="ARBA" id="ARBA00022692"/>
    </source>
</evidence>
<dbReference type="PANTHER" id="PTHR43341:SF26">
    <property type="entry name" value="GENERAL AMINO ACID PERMEASE AGP3"/>
    <property type="match status" value="1"/>
</dbReference>
<reference evidence="10" key="2">
    <citation type="submission" date="2020-05" db="EMBL/GenBank/DDBJ databases">
        <authorList>
            <person name="Kim H.-S."/>
            <person name="Proctor R.H."/>
            <person name="Brown D.W."/>
        </authorList>
    </citation>
    <scope>NUCLEOTIDE SEQUENCE</scope>
    <source>
        <strain evidence="10">NRRL 22465</strain>
    </source>
</reference>
<feature type="transmembrane region" description="Helical" evidence="8">
    <location>
        <begin position="81"/>
        <end position="100"/>
    </location>
</feature>
<dbReference type="InterPro" id="IPR050524">
    <property type="entry name" value="APC_YAT"/>
</dbReference>
<evidence type="ECO:0000256" key="8">
    <source>
        <dbReference type="SAM" id="Phobius"/>
    </source>
</evidence>
<dbReference type="InterPro" id="IPR004841">
    <property type="entry name" value="AA-permease/SLC12A_dom"/>
</dbReference>
<comment type="subcellular location">
    <subcellularLocation>
        <location evidence="1">Membrane</location>
        <topology evidence="1">Multi-pass membrane protein</topology>
    </subcellularLocation>
</comment>
<evidence type="ECO:0000313" key="10">
    <source>
        <dbReference type="EMBL" id="KAF4979777.1"/>
    </source>
</evidence>
<keyword evidence="2" id="KW-0813">Transport</keyword>
<dbReference type="OrthoDB" id="3900342at2759"/>
<dbReference type="GO" id="GO:0016020">
    <property type="term" value="C:membrane"/>
    <property type="evidence" value="ECO:0007669"/>
    <property type="project" value="UniProtKB-SubCell"/>
</dbReference>
<reference evidence="10" key="1">
    <citation type="journal article" date="2020" name="BMC Genomics">
        <title>Correction to: Identification and distribution of gene clusters required for synthesis of sphingolipid metabolism inhibitors in diverse species of the filamentous fungus Fusarium.</title>
        <authorList>
            <person name="Kim H.S."/>
            <person name="Lohmar J.M."/>
            <person name="Busman M."/>
            <person name="Brown D.W."/>
            <person name="Naumann T.A."/>
            <person name="Divon H.H."/>
            <person name="Lysoe E."/>
            <person name="Uhlig S."/>
            <person name="Proctor R.H."/>
        </authorList>
    </citation>
    <scope>NUCLEOTIDE SEQUENCE</scope>
    <source>
        <strain evidence="10">NRRL 22465</strain>
    </source>
</reference>
<dbReference type="Pfam" id="PF00324">
    <property type="entry name" value="AA_permease"/>
    <property type="match status" value="2"/>
</dbReference>
<feature type="transmembrane region" description="Helical" evidence="8">
    <location>
        <begin position="459"/>
        <end position="475"/>
    </location>
</feature>
<keyword evidence="3 8" id="KW-0812">Transmembrane</keyword>
<feature type="region of interest" description="Disordered" evidence="7">
    <location>
        <begin position="1"/>
        <end position="23"/>
    </location>
</feature>
<dbReference type="Gene3D" id="1.20.1740.10">
    <property type="entry name" value="Amino acid/polyamine transporter I"/>
    <property type="match status" value="1"/>
</dbReference>
<protein>
    <recommendedName>
        <fullName evidence="9">Amino acid permease/ SLC12A domain-containing protein</fullName>
    </recommendedName>
</protein>
<evidence type="ECO:0000256" key="4">
    <source>
        <dbReference type="ARBA" id="ARBA00022970"/>
    </source>
</evidence>
<dbReference type="PIRSF" id="PIRSF006060">
    <property type="entry name" value="AA_transporter"/>
    <property type="match status" value="1"/>
</dbReference>
<evidence type="ECO:0000256" key="5">
    <source>
        <dbReference type="ARBA" id="ARBA00022989"/>
    </source>
</evidence>
<dbReference type="PROSITE" id="PS00218">
    <property type="entry name" value="AMINO_ACID_PERMEASE_1"/>
    <property type="match status" value="1"/>
</dbReference>
<comment type="caution">
    <text evidence="10">The sequence shown here is derived from an EMBL/GenBank/DDBJ whole genome shotgun (WGS) entry which is preliminary data.</text>
</comment>
<evidence type="ECO:0000256" key="7">
    <source>
        <dbReference type="SAM" id="MobiDB-lite"/>
    </source>
</evidence>
<accession>A0A8H4XLT4</accession>
<feature type="domain" description="Amino acid permease/ SLC12A" evidence="9">
    <location>
        <begin position="56"/>
        <end position="152"/>
    </location>
</feature>
<feature type="domain" description="Amino acid permease/ SLC12A" evidence="9">
    <location>
        <begin position="156"/>
        <end position="482"/>
    </location>
</feature>
<evidence type="ECO:0000256" key="6">
    <source>
        <dbReference type="ARBA" id="ARBA00023136"/>
    </source>
</evidence>
<dbReference type="InterPro" id="IPR004840">
    <property type="entry name" value="Amino_acid_permease_CS"/>
</dbReference>
<feature type="transmembrane region" description="Helical" evidence="8">
    <location>
        <begin position="382"/>
        <end position="408"/>
    </location>
</feature>
<feature type="compositionally biased region" description="Basic and acidic residues" evidence="7">
    <location>
        <begin position="12"/>
        <end position="23"/>
    </location>
</feature>
<evidence type="ECO:0000256" key="1">
    <source>
        <dbReference type="ARBA" id="ARBA00004141"/>
    </source>
</evidence>
<proteinExistence type="predicted"/>
<dbReference type="Proteomes" id="UP000635477">
    <property type="component" value="Unassembled WGS sequence"/>
</dbReference>
<keyword evidence="11" id="KW-1185">Reference proteome</keyword>
<dbReference type="AlphaFoldDB" id="A0A8H4XLT4"/>
<evidence type="ECO:0000259" key="9">
    <source>
        <dbReference type="Pfam" id="PF00324"/>
    </source>
</evidence>
<evidence type="ECO:0000313" key="11">
    <source>
        <dbReference type="Proteomes" id="UP000635477"/>
    </source>
</evidence>
<feature type="transmembrane region" description="Helical" evidence="8">
    <location>
        <begin position="258"/>
        <end position="279"/>
    </location>
</feature>
<dbReference type="EMBL" id="JABEYC010000279">
    <property type="protein sequence ID" value="KAF4979777.1"/>
    <property type="molecule type" value="Genomic_DNA"/>
</dbReference>
<gene>
    <name evidence="10" type="ORF">FZEAL_4081</name>
</gene>
<keyword evidence="6 8" id="KW-0472">Membrane</keyword>
<feature type="transmembrane region" description="Helical" evidence="8">
    <location>
        <begin position="429"/>
        <end position="447"/>
    </location>
</feature>
<feature type="transmembrane region" description="Helical" evidence="8">
    <location>
        <begin position="57"/>
        <end position="75"/>
    </location>
</feature>